<comment type="caution">
    <text evidence="20">The sequence shown here is derived from an EMBL/GenBank/DDBJ whole genome shotgun (WGS) entry which is preliminary data.</text>
</comment>
<feature type="transmembrane region" description="Helical" evidence="19">
    <location>
        <begin position="133"/>
        <end position="152"/>
    </location>
</feature>
<evidence type="ECO:0000256" key="8">
    <source>
        <dbReference type="ARBA" id="ARBA00022475"/>
    </source>
</evidence>
<keyword evidence="9" id="KW-0444">Lipid biosynthesis</keyword>
<evidence type="ECO:0000256" key="10">
    <source>
        <dbReference type="ARBA" id="ARBA00022679"/>
    </source>
</evidence>
<dbReference type="Proteomes" id="UP000288587">
    <property type="component" value="Unassembled WGS sequence"/>
</dbReference>
<keyword evidence="17" id="KW-1208">Phospholipid metabolism</keyword>
<proteinExistence type="inferred from homology"/>
<keyword evidence="21" id="KW-1185">Reference proteome</keyword>
<keyword evidence="15 19" id="KW-0472">Membrane</keyword>
<feature type="transmembrane region" description="Helical" evidence="19">
    <location>
        <begin position="173"/>
        <end position="192"/>
    </location>
</feature>
<evidence type="ECO:0000256" key="3">
    <source>
        <dbReference type="ARBA" id="ARBA00005119"/>
    </source>
</evidence>
<organism evidence="20 21">
    <name type="scientific">Inhella crocodyli</name>
    <dbReference type="NCBI Taxonomy" id="2499851"/>
    <lineage>
        <taxon>Bacteria</taxon>
        <taxon>Pseudomonadati</taxon>
        <taxon>Pseudomonadota</taxon>
        <taxon>Betaproteobacteria</taxon>
        <taxon>Burkholderiales</taxon>
        <taxon>Sphaerotilaceae</taxon>
        <taxon>Inhella</taxon>
    </lineage>
</organism>
<protein>
    <recommendedName>
        <fullName evidence="7 18">Phosphatidate cytidylyltransferase</fullName>
        <ecNumber evidence="6 18">2.7.7.41</ecNumber>
    </recommendedName>
</protein>
<evidence type="ECO:0000256" key="6">
    <source>
        <dbReference type="ARBA" id="ARBA00012487"/>
    </source>
</evidence>
<evidence type="ECO:0000256" key="16">
    <source>
        <dbReference type="ARBA" id="ARBA00023209"/>
    </source>
</evidence>
<comment type="pathway">
    <text evidence="3 18">Phospholipid metabolism; CDP-diacylglycerol biosynthesis; CDP-diacylglycerol from sn-glycerol 3-phosphate: step 3/3.</text>
</comment>
<dbReference type="Pfam" id="PF01148">
    <property type="entry name" value="CTP_transf_1"/>
    <property type="match status" value="1"/>
</dbReference>
<dbReference type="EMBL" id="SACM01000001">
    <property type="protein sequence ID" value="RVT87487.1"/>
    <property type="molecule type" value="Genomic_DNA"/>
</dbReference>
<gene>
    <name evidence="20" type="ORF">EOD73_00185</name>
</gene>
<evidence type="ECO:0000256" key="18">
    <source>
        <dbReference type="RuleBase" id="RU003938"/>
    </source>
</evidence>
<evidence type="ECO:0000313" key="20">
    <source>
        <dbReference type="EMBL" id="RVT87487.1"/>
    </source>
</evidence>
<evidence type="ECO:0000256" key="17">
    <source>
        <dbReference type="ARBA" id="ARBA00023264"/>
    </source>
</evidence>
<evidence type="ECO:0000256" key="19">
    <source>
        <dbReference type="SAM" id="Phobius"/>
    </source>
</evidence>
<keyword evidence="16" id="KW-0594">Phospholipid biosynthesis</keyword>
<keyword evidence="14" id="KW-0443">Lipid metabolism</keyword>
<comment type="pathway">
    <text evidence="4">Lipid metabolism.</text>
</comment>
<feature type="transmembrane region" description="Helical" evidence="19">
    <location>
        <begin position="110"/>
        <end position="127"/>
    </location>
</feature>
<evidence type="ECO:0000256" key="1">
    <source>
        <dbReference type="ARBA" id="ARBA00001698"/>
    </source>
</evidence>
<keyword evidence="13 19" id="KW-1133">Transmembrane helix</keyword>
<keyword evidence="12 18" id="KW-0548">Nucleotidyltransferase</keyword>
<accession>A0A437LPZ0</accession>
<dbReference type="GO" id="GO:0004605">
    <property type="term" value="F:phosphatidate cytidylyltransferase activity"/>
    <property type="evidence" value="ECO:0007669"/>
    <property type="project" value="UniProtKB-EC"/>
</dbReference>
<evidence type="ECO:0000256" key="14">
    <source>
        <dbReference type="ARBA" id="ARBA00023098"/>
    </source>
</evidence>
<keyword evidence="11 18" id="KW-0812">Transmembrane</keyword>
<name>A0A437LPZ0_9BURK</name>
<evidence type="ECO:0000256" key="13">
    <source>
        <dbReference type="ARBA" id="ARBA00022989"/>
    </source>
</evidence>
<dbReference type="PROSITE" id="PS51257">
    <property type="entry name" value="PROKAR_LIPOPROTEIN"/>
    <property type="match status" value="1"/>
</dbReference>
<keyword evidence="8" id="KW-1003">Cell membrane</keyword>
<dbReference type="GO" id="GO:0016024">
    <property type="term" value="P:CDP-diacylglycerol biosynthetic process"/>
    <property type="evidence" value="ECO:0007669"/>
    <property type="project" value="UniProtKB-UniPathway"/>
</dbReference>
<sequence>MLGQRVITALVLLAVLLPTLWVASPWPFTAFVACAMAAAGWEWARLNGLQGAAALGFGALVLALGVAGHALVAPVAFWSAWVSVAWVLGGSWALRGASPAWAALPQWGRLVLGPLVLLPAGWALLAWKAQGLNALLSVLCLVWAADVFAYFAGRQFGRRKLAPAISPGKSWEGVWGGMLGVLCVAVVWSLWVDPLLQAQHGLSLFSQLRAGLGWPLAMLAGLALVTLSVMGDLFESLLKRAVGAKDSSQLLPGHGGVLDRIDALLPVLPAALALAQFANLGA</sequence>
<dbReference type="RefSeq" id="WP_127679702.1">
    <property type="nucleotide sequence ID" value="NZ_SACM01000001.1"/>
</dbReference>
<feature type="transmembrane region" description="Helical" evidence="19">
    <location>
        <begin position="212"/>
        <end position="230"/>
    </location>
</feature>
<comment type="catalytic activity">
    <reaction evidence="1 18">
        <text>a 1,2-diacyl-sn-glycero-3-phosphate + CTP + H(+) = a CDP-1,2-diacyl-sn-glycerol + diphosphate</text>
        <dbReference type="Rhea" id="RHEA:16229"/>
        <dbReference type="ChEBI" id="CHEBI:15378"/>
        <dbReference type="ChEBI" id="CHEBI:33019"/>
        <dbReference type="ChEBI" id="CHEBI:37563"/>
        <dbReference type="ChEBI" id="CHEBI:58332"/>
        <dbReference type="ChEBI" id="CHEBI:58608"/>
        <dbReference type="EC" id="2.7.7.41"/>
    </reaction>
</comment>
<dbReference type="GO" id="GO:0005886">
    <property type="term" value="C:plasma membrane"/>
    <property type="evidence" value="ECO:0007669"/>
    <property type="project" value="UniProtKB-SubCell"/>
</dbReference>
<evidence type="ECO:0000256" key="11">
    <source>
        <dbReference type="ARBA" id="ARBA00022692"/>
    </source>
</evidence>
<evidence type="ECO:0000256" key="15">
    <source>
        <dbReference type="ARBA" id="ARBA00023136"/>
    </source>
</evidence>
<dbReference type="PANTHER" id="PTHR46382:SF1">
    <property type="entry name" value="PHOSPHATIDATE CYTIDYLYLTRANSFERASE"/>
    <property type="match status" value="1"/>
</dbReference>
<evidence type="ECO:0000256" key="7">
    <source>
        <dbReference type="ARBA" id="ARBA00019373"/>
    </source>
</evidence>
<evidence type="ECO:0000256" key="12">
    <source>
        <dbReference type="ARBA" id="ARBA00022695"/>
    </source>
</evidence>
<evidence type="ECO:0000256" key="2">
    <source>
        <dbReference type="ARBA" id="ARBA00004651"/>
    </source>
</evidence>
<keyword evidence="10 18" id="KW-0808">Transferase</keyword>
<feature type="transmembrane region" description="Helical" evidence="19">
    <location>
        <begin position="59"/>
        <end position="89"/>
    </location>
</feature>
<evidence type="ECO:0000256" key="4">
    <source>
        <dbReference type="ARBA" id="ARBA00005189"/>
    </source>
</evidence>
<evidence type="ECO:0000256" key="9">
    <source>
        <dbReference type="ARBA" id="ARBA00022516"/>
    </source>
</evidence>
<dbReference type="EC" id="2.7.7.41" evidence="6 18"/>
<dbReference type="PROSITE" id="PS01315">
    <property type="entry name" value="CDS"/>
    <property type="match status" value="1"/>
</dbReference>
<dbReference type="PANTHER" id="PTHR46382">
    <property type="entry name" value="PHOSPHATIDATE CYTIDYLYLTRANSFERASE"/>
    <property type="match status" value="1"/>
</dbReference>
<evidence type="ECO:0000313" key="21">
    <source>
        <dbReference type="Proteomes" id="UP000288587"/>
    </source>
</evidence>
<evidence type="ECO:0000256" key="5">
    <source>
        <dbReference type="ARBA" id="ARBA00010185"/>
    </source>
</evidence>
<dbReference type="OrthoDB" id="9799199at2"/>
<reference evidence="20 21" key="1">
    <citation type="submission" date="2019-01" db="EMBL/GenBank/DDBJ databases">
        <authorList>
            <person name="Chen W.-M."/>
        </authorList>
    </citation>
    <scope>NUCLEOTIDE SEQUENCE [LARGE SCALE GENOMIC DNA]</scope>
    <source>
        <strain evidence="20 21">CCP-18</strain>
    </source>
</reference>
<comment type="similarity">
    <text evidence="5 18">Belongs to the CDS family.</text>
</comment>
<dbReference type="UniPathway" id="UPA00557">
    <property type="reaction ID" value="UER00614"/>
</dbReference>
<dbReference type="AlphaFoldDB" id="A0A437LPZ0"/>
<dbReference type="InterPro" id="IPR000374">
    <property type="entry name" value="PC_trans"/>
</dbReference>
<comment type="subcellular location">
    <subcellularLocation>
        <location evidence="2">Cell membrane</location>
        <topology evidence="2">Multi-pass membrane protein</topology>
    </subcellularLocation>
</comment>